<gene>
    <name evidence="6" type="ORF">BB560_004557</name>
</gene>
<dbReference type="AlphaFoldDB" id="A0A2T9Z8Y5"/>
<evidence type="ECO:0000313" key="7">
    <source>
        <dbReference type="Proteomes" id="UP000245609"/>
    </source>
</evidence>
<dbReference type="Gene3D" id="1.10.30.10">
    <property type="entry name" value="High mobility group box domain"/>
    <property type="match status" value="1"/>
</dbReference>
<keyword evidence="7" id="KW-1185">Reference proteome</keyword>
<name>A0A2T9Z8Y5_9FUNG</name>
<evidence type="ECO:0000259" key="5">
    <source>
        <dbReference type="Pfam" id="PF04690"/>
    </source>
</evidence>
<feature type="domain" description="YABBY protein C-terminal" evidence="5">
    <location>
        <begin position="25"/>
        <end position="85"/>
    </location>
</feature>
<dbReference type="EMBL" id="MBFS01001427">
    <property type="protein sequence ID" value="PVV01040.1"/>
    <property type="molecule type" value="Genomic_DNA"/>
</dbReference>
<dbReference type="InterPro" id="IPR036910">
    <property type="entry name" value="HMG_box_dom_sf"/>
</dbReference>
<dbReference type="OrthoDB" id="667577at2759"/>
<evidence type="ECO:0000256" key="1">
    <source>
        <dbReference type="ARBA" id="ARBA00010325"/>
    </source>
</evidence>
<dbReference type="CDD" id="cd00084">
    <property type="entry name" value="HMG-box_SF"/>
    <property type="match status" value="1"/>
</dbReference>
<keyword evidence="2" id="KW-0479">Metal-binding</keyword>
<accession>A0A2T9Z8Y5</accession>
<dbReference type="Pfam" id="PF04690">
    <property type="entry name" value="YABBY"/>
    <property type="match status" value="1"/>
</dbReference>
<keyword evidence="4" id="KW-0862">Zinc</keyword>
<comment type="similarity">
    <text evidence="1">Belongs to the YABBY family.</text>
</comment>
<reference evidence="6 7" key="1">
    <citation type="journal article" date="2018" name="MBio">
        <title>Comparative Genomics Reveals the Core Gene Toolbox for the Fungus-Insect Symbiosis.</title>
        <authorList>
            <person name="Wang Y."/>
            <person name="Stata M."/>
            <person name="Wang W."/>
            <person name="Stajich J.E."/>
            <person name="White M.M."/>
            <person name="Moncalvo J.M."/>
        </authorList>
    </citation>
    <scope>NUCLEOTIDE SEQUENCE [LARGE SCALE GENOMIC DNA]</scope>
    <source>
        <strain evidence="6 7">SC-DP-2</strain>
    </source>
</reference>
<dbReference type="PANTHER" id="PTHR31675">
    <property type="entry name" value="PROTEIN YABBY 6-RELATED"/>
    <property type="match status" value="1"/>
</dbReference>
<keyword evidence="3" id="KW-0863">Zinc-finger</keyword>
<evidence type="ECO:0000313" key="6">
    <source>
        <dbReference type="EMBL" id="PVV01040.1"/>
    </source>
</evidence>
<organism evidence="6 7">
    <name type="scientific">Smittium megazygosporum</name>
    <dbReference type="NCBI Taxonomy" id="133381"/>
    <lineage>
        <taxon>Eukaryota</taxon>
        <taxon>Fungi</taxon>
        <taxon>Fungi incertae sedis</taxon>
        <taxon>Zoopagomycota</taxon>
        <taxon>Kickxellomycotina</taxon>
        <taxon>Harpellomycetes</taxon>
        <taxon>Harpellales</taxon>
        <taxon>Legeriomycetaceae</taxon>
        <taxon>Smittium</taxon>
    </lineage>
</organism>
<dbReference type="GO" id="GO:0045165">
    <property type="term" value="P:cell fate commitment"/>
    <property type="evidence" value="ECO:0007669"/>
    <property type="project" value="TreeGrafter"/>
</dbReference>
<dbReference type="InterPro" id="IPR056775">
    <property type="entry name" value="YABBY_C"/>
</dbReference>
<proteinExistence type="inferred from homology"/>
<protein>
    <recommendedName>
        <fullName evidence="5">YABBY protein C-terminal domain-containing protein</fullName>
    </recommendedName>
</protein>
<comment type="caution">
    <text evidence="6">The sequence shown here is derived from an EMBL/GenBank/DDBJ whole genome shotgun (WGS) entry which is preliminary data.</text>
</comment>
<dbReference type="GO" id="GO:0005634">
    <property type="term" value="C:nucleus"/>
    <property type="evidence" value="ECO:0007669"/>
    <property type="project" value="TreeGrafter"/>
</dbReference>
<sequence length="93" mass="10394">MDIIYSSQSVLRTFYSLVLSSNFPPFSPISIMPPRKTGRSRKQSSYNIFMKTEIAKVKVGNPTLSHKDAFKMAASNWKNSPANPINAKTAKVQ</sequence>
<dbReference type="InterPro" id="IPR006780">
    <property type="entry name" value="YABBY"/>
</dbReference>
<evidence type="ECO:0000256" key="3">
    <source>
        <dbReference type="ARBA" id="ARBA00022771"/>
    </source>
</evidence>
<dbReference type="SUPFAM" id="SSF47095">
    <property type="entry name" value="HMG-box"/>
    <property type="match status" value="1"/>
</dbReference>
<evidence type="ECO:0000256" key="2">
    <source>
        <dbReference type="ARBA" id="ARBA00022723"/>
    </source>
</evidence>
<evidence type="ECO:0000256" key="4">
    <source>
        <dbReference type="ARBA" id="ARBA00022833"/>
    </source>
</evidence>
<dbReference type="Proteomes" id="UP000245609">
    <property type="component" value="Unassembled WGS sequence"/>
</dbReference>
<dbReference type="GO" id="GO:0008270">
    <property type="term" value="F:zinc ion binding"/>
    <property type="evidence" value="ECO:0007669"/>
    <property type="project" value="UniProtKB-KW"/>
</dbReference>